<feature type="chain" id="PRO_5028803492" evidence="1">
    <location>
        <begin position="25"/>
        <end position="437"/>
    </location>
</feature>
<sequence length="437" mass="52002">MPYRSLFPRLFFILLISLPHFGLAQTQEYYQNDKLRYEDYIYQPGIRSVRLVPRGNDLAMPVIALNSGETLELSFDDLYEEFTNLSYAIYHCNADWTPSDIMRNDYLNNFSDDYIQDFEYSLNAFIPYTHYNLQIPNNQVSFKISGNYLLLVYRDGDPEKRVLSKRFMVYEEIVQAGGRVKRPTRVEKIDTHQELDFTLSHGSYPIPNPFTDLKVVLMQNQRWDLAIKDLKPQFLQNGQLIYQYDDENTFEANSEWRNFDIKNLYSLSLNVRQIRQDTFFKVFLKKDQSRAVERYSTLFDINGQYRVRRLDATNSDSEADYALVDFFLDYPNEIGSDVYLFGEFTDWKMLREYKMYYDADRRAYRCQALLKQGFYNYAYAVNMQGKEYADLSFLEGSHWQTENDYQILVYNREIGSRYDRLVGFATFSSNDLFNQND</sequence>
<evidence type="ECO:0000313" key="4">
    <source>
        <dbReference type="Proteomes" id="UP000516305"/>
    </source>
</evidence>
<evidence type="ECO:0000256" key="1">
    <source>
        <dbReference type="SAM" id="SignalP"/>
    </source>
</evidence>
<organism evidence="3 4">
    <name type="scientific">Croceimicrobium hydrocarbonivorans</name>
    <dbReference type="NCBI Taxonomy" id="2761580"/>
    <lineage>
        <taxon>Bacteria</taxon>
        <taxon>Pseudomonadati</taxon>
        <taxon>Bacteroidota</taxon>
        <taxon>Flavobacteriia</taxon>
        <taxon>Flavobacteriales</taxon>
        <taxon>Owenweeksiaceae</taxon>
        <taxon>Croceimicrobium</taxon>
    </lineage>
</organism>
<dbReference type="Proteomes" id="UP000516305">
    <property type="component" value="Chromosome"/>
</dbReference>
<reference evidence="3 4" key="1">
    <citation type="submission" date="2020-08" db="EMBL/GenBank/DDBJ databases">
        <title>Croceimicrobium hydrocarbonivorans gen. nov., sp. nov., a novel marine bacterium isolated from a bacterial consortium that degrades polyethylene terephthalate.</title>
        <authorList>
            <person name="Liu R."/>
        </authorList>
    </citation>
    <scope>NUCLEOTIDE SEQUENCE [LARGE SCALE GENOMIC DNA]</scope>
    <source>
        <strain evidence="3 4">A20-9</strain>
    </source>
</reference>
<evidence type="ECO:0000313" key="3">
    <source>
        <dbReference type="EMBL" id="QNR24620.1"/>
    </source>
</evidence>
<feature type="signal peptide" evidence="1">
    <location>
        <begin position="1"/>
        <end position="24"/>
    </location>
</feature>
<proteinExistence type="predicted"/>
<keyword evidence="4" id="KW-1185">Reference proteome</keyword>
<gene>
    <name evidence="3" type="ORF">H4K34_01900</name>
</gene>
<dbReference type="KEGG" id="chyd:H4K34_01900"/>
<dbReference type="EMBL" id="CP060139">
    <property type="protein sequence ID" value="QNR24620.1"/>
    <property type="molecule type" value="Genomic_DNA"/>
</dbReference>
<dbReference type="Gene3D" id="2.60.40.10">
    <property type="entry name" value="Immunoglobulins"/>
    <property type="match status" value="1"/>
</dbReference>
<dbReference type="RefSeq" id="WP_210759147.1">
    <property type="nucleotide sequence ID" value="NZ_CP060139.1"/>
</dbReference>
<feature type="domain" description="Type 9 secretion system plug protein N-terminal" evidence="2">
    <location>
        <begin position="46"/>
        <end position="171"/>
    </location>
</feature>
<keyword evidence="1" id="KW-0732">Signal</keyword>
<dbReference type="Pfam" id="PF17116">
    <property type="entry name" value="T9SS_plug_1st"/>
    <property type="match status" value="1"/>
</dbReference>
<dbReference type="AlphaFoldDB" id="A0A7H0VFX2"/>
<protein>
    <submittedName>
        <fullName evidence="3">DUF5103 domain-containing protein</fullName>
    </submittedName>
</protein>
<accession>A0A7H0VFX2</accession>
<dbReference type="InterPro" id="IPR031345">
    <property type="entry name" value="T9SS_Plug_N"/>
</dbReference>
<evidence type="ECO:0000259" key="2">
    <source>
        <dbReference type="Pfam" id="PF17116"/>
    </source>
</evidence>
<dbReference type="InterPro" id="IPR013783">
    <property type="entry name" value="Ig-like_fold"/>
</dbReference>
<name>A0A7H0VFX2_9FLAO</name>